<evidence type="ECO:0000313" key="3">
    <source>
        <dbReference type="EnsemblMetazoa" id="KAF7490159.1"/>
    </source>
</evidence>
<dbReference type="SUPFAM" id="SSF50978">
    <property type="entry name" value="WD40 repeat-like"/>
    <property type="match status" value="1"/>
</dbReference>
<proteinExistence type="predicted"/>
<reference evidence="4" key="1">
    <citation type="journal article" date="2020" name="PLoS Negl. Trop. Dis.">
        <title>High-quality nuclear genome for Sarcoptes scabiei-A critical resource for a neglected parasite.</title>
        <authorList>
            <person name="Korhonen P.K."/>
            <person name="Gasser R.B."/>
            <person name="Ma G."/>
            <person name="Wang T."/>
            <person name="Stroehlein A.J."/>
            <person name="Young N.D."/>
            <person name="Ang C.S."/>
            <person name="Fernando D.D."/>
            <person name="Lu H.C."/>
            <person name="Taylor S."/>
            <person name="Reynolds S.L."/>
            <person name="Mofiz E."/>
            <person name="Najaraj S.H."/>
            <person name="Gowda H."/>
            <person name="Madugundu A."/>
            <person name="Renuse S."/>
            <person name="Holt D."/>
            <person name="Pandey A."/>
            <person name="Papenfuss A.T."/>
            <person name="Fischer K."/>
        </authorList>
    </citation>
    <scope>NUCLEOTIDE SEQUENCE [LARGE SCALE GENOMIC DNA]</scope>
</reference>
<evidence type="ECO:0000313" key="4">
    <source>
        <dbReference type="Proteomes" id="UP000070412"/>
    </source>
</evidence>
<dbReference type="AlphaFoldDB" id="A0A834R5Q2"/>
<organism evidence="2">
    <name type="scientific">Sarcoptes scabiei</name>
    <name type="common">Itch mite</name>
    <name type="synonym">Acarus scabiei</name>
    <dbReference type="NCBI Taxonomy" id="52283"/>
    <lineage>
        <taxon>Eukaryota</taxon>
        <taxon>Metazoa</taxon>
        <taxon>Ecdysozoa</taxon>
        <taxon>Arthropoda</taxon>
        <taxon>Chelicerata</taxon>
        <taxon>Arachnida</taxon>
        <taxon>Acari</taxon>
        <taxon>Acariformes</taxon>
        <taxon>Sarcoptiformes</taxon>
        <taxon>Astigmata</taxon>
        <taxon>Psoroptidia</taxon>
        <taxon>Sarcoptoidea</taxon>
        <taxon>Sarcoptidae</taxon>
        <taxon>Sarcoptinae</taxon>
        <taxon>Sarcoptes</taxon>
    </lineage>
</organism>
<evidence type="ECO:0000259" key="1">
    <source>
        <dbReference type="Pfam" id="PF21031"/>
    </source>
</evidence>
<evidence type="ECO:0000313" key="2">
    <source>
        <dbReference type="EMBL" id="KAF7490159.1"/>
    </source>
</evidence>
<reference evidence="3" key="3">
    <citation type="submission" date="2022-06" db="UniProtKB">
        <authorList>
            <consortium name="EnsemblMetazoa"/>
        </authorList>
    </citation>
    <scope>IDENTIFICATION</scope>
</reference>
<dbReference type="OrthoDB" id="756370at2759"/>
<protein>
    <submittedName>
        <fullName evidence="2">WD repeat-containing protein 54</fullName>
    </submittedName>
</protein>
<dbReference type="InterPro" id="IPR036322">
    <property type="entry name" value="WD40_repeat_dom_sf"/>
</dbReference>
<gene>
    <name evidence="2" type="primary">SSS_614g</name>
    <name evidence="2" type="ORF">SSS_614</name>
</gene>
<name>A0A834R5Q2_SARSC</name>
<reference evidence="2" key="2">
    <citation type="submission" date="2020-01" db="EMBL/GenBank/DDBJ databases">
        <authorList>
            <person name="Korhonen P.K.K."/>
            <person name="Guangxu M.G."/>
            <person name="Wang T.W."/>
            <person name="Stroehlein A.J.S."/>
            <person name="Young N.D."/>
            <person name="Ang C.-S.A."/>
            <person name="Fernando D.W.F."/>
            <person name="Lu H.L."/>
            <person name="Taylor S.T."/>
            <person name="Ehtesham M.E.M."/>
            <person name="Najaraj S.H.N."/>
            <person name="Harsha G.H.G."/>
            <person name="Madugundu A.M."/>
            <person name="Renuse S.R."/>
            <person name="Holt D.H."/>
            <person name="Pandey A.P."/>
            <person name="Papenfuss A.P."/>
            <person name="Gasser R.B.G."/>
            <person name="Fischer K.F."/>
        </authorList>
    </citation>
    <scope>NUCLEOTIDE SEQUENCE</scope>
    <source>
        <strain evidence="2">SSS_KF_BRIS2020</strain>
    </source>
</reference>
<dbReference type="Proteomes" id="UP000070412">
    <property type="component" value="Unassembled WGS sequence"/>
</dbReference>
<dbReference type="Pfam" id="PF21031">
    <property type="entry name" value="WDR54"/>
    <property type="match status" value="1"/>
</dbReference>
<dbReference type="InterPro" id="IPR049546">
    <property type="entry name" value="WDR54_beta_prop"/>
</dbReference>
<dbReference type="EnsemblMetazoa" id="SSS_614s_mrna">
    <property type="protein sequence ID" value="KAF7490159.1"/>
    <property type="gene ID" value="SSS_614"/>
</dbReference>
<dbReference type="InterPro" id="IPR015943">
    <property type="entry name" value="WD40/YVTN_repeat-like_dom_sf"/>
</dbReference>
<feature type="domain" description="WD repeat-containing protein 54 beta-propeller" evidence="1">
    <location>
        <begin position="182"/>
        <end position="329"/>
    </location>
</feature>
<keyword evidence="4" id="KW-1185">Reference proteome</keyword>
<sequence length="334" mass="37735">MYKQIEPTIMQLTAAAGFDNLSIATDPKDNHSSTVLVCHDNKTISINRIDRDGKEMETSLLKSIKHNSIIMIKLLTLMDKLYVMVHSPKMISVYSIDNGGKLLFDFNFNALHKTSILANSIEKVCDDLFCLATEHKLLMFSVTTQNDSIQPKDFHQDLKSSSSSLITKFFGCDHQSSSFALIEKQGKVIVWKWNEKGNNFIRSSSFDIHPNTKLSAIQTYKNWMIIGTVSGQIQIINIKTGRLNCEIQAHIKCITTMNVALANGFLISGSEDSFARLFKINSTEENDCQIDYLQQFIAPNEMIFGTKFLNDHASLLAITTFESNQIQLFRLIQT</sequence>
<accession>A0A834R5Q2</accession>
<dbReference type="Gene3D" id="2.130.10.10">
    <property type="entry name" value="YVTN repeat-like/Quinoprotein amine dehydrogenase"/>
    <property type="match status" value="1"/>
</dbReference>
<dbReference type="EMBL" id="WVUK01000062">
    <property type="protein sequence ID" value="KAF7490159.1"/>
    <property type="molecule type" value="Genomic_DNA"/>
</dbReference>